<keyword evidence="3" id="KW-0472">Membrane</keyword>
<accession>A0A1G6CQN0</accession>
<feature type="active site" description="Proton donor/acceptor" evidence="2">
    <location>
        <position position="115"/>
    </location>
</feature>
<dbReference type="InterPro" id="IPR042000">
    <property type="entry name" value="Sortase_D_2"/>
</dbReference>
<dbReference type="AlphaFoldDB" id="A0A1G6CQN0"/>
<dbReference type="EMBL" id="FMXR01000025">
    <property type="protein sequence ID" value="SDB35206.1"/>
    <property type="molecule type" value="Genomic_DNA"/>
</dbReference>
<dbReference type="OrthoDB" id="1648028at2"/>
<evidence type="ECO:0000313" key="5">
    <source>
        <dbReference type="Proteomes" id="UP000199228"/>
    </source>
</evidence>
<feature type="active site" description="Acyl-thioester intermediate" evidence="2">
    <location>
        <position position="177"/>
    </location>
</feature>
<dbReference type="SUPFAM" id="SSF63817">
    <property type="entry name" value="Sortase"/>
    <property type="match status" value="1"/>
</dbReference>
<keyword evidence="3" id="KW-0812">Transmembrane</keyword>
<dbReference type="Proteomes" id="UP000199228">
    <property type="component" value="Unassembled WGS sequence"/>
</dbReference>
<feature type="transmembrane region" description="Helical" evidence="3">
    <location>
        <begin position="12"/>
        <end position="31"/>
    </location>
</feature>
<organism evidence="4 5">
    <name type="scientific">Eubacterium oxidoreducens</name>
    <dbReference type="NCBI Taxonomy" id="1732"/>
    <lineage>
        <taxon>Bacteria</taxon>
        <taxon>Bacillati</taxon>
        <taxon>Bacillota</taxon>
        <taxon>Clostridia</taxon>
        <taxon>Eubacteriales</taxon>
        <taxon>Eubacteriaceae</taxon>
        <taxon>Eubacterium</taxon>
    </lineage>
</organism>
<proteinExistence type="predicted"/>
<dbReference type="Gene3D" id="2.40.260.10">
    <property type="entry name" value="Sortase"/>
    <property type="match status" value="1"/>
</dbReference>
<dbReference type="RefSeq" id="WP_090174774.1">
    <property type="nucleotide sequence ID" value="NZ_FMXR01000025.1"/>
</dbReference>
<keyword evidence="5" id="KW-1185">Reference proteome</keyword>
<dbReference type="CDD" id="cd06166">
    <property type="entry name" value="Sortase_D_2"/>
    <property type="match status" value="1"/>
</dbReference>
<dbReference type="InterPro" id="IPR005754">
    <property type="entry name" value="Sortase"/>
</dbReference>
<evidence type="ECO:0000256" key="1">
    <source>
        <dbReference type="ARBA" id="ARBA00022801"/>
    </source>
</evidence>
<dbReference type="STRING" id="1732.SAMN02910417_02593"/>
<keyword evidence="3" id="KW-1133">Transmembrane helix</keyword>
<evidence type="ECO:0000313" key="4">
    <source>
        <dbReference type="EMBL" id="SDB35206.1"/>
    </source>
</evidence>
<evidence type="ECO:0000256" key="3">
    <source>
        <dbReference type="SAM" id="Phobius"/>
    </source>
</evidence>
<protein>
    <submittedName>
        <fullName evidence="4">Sortase A</fullName>
    </submittedName>
</protein>
<gene>
    <name evidence="4" type="ORF">SAMN02910417_02593</name>
</gene>
<evidence type="ECO:0000256" key="2">
    <source>
        <dbReference type="PIRSR" id="PIRSR605754-1"/>
    </source>
</evidence>
<name>A0A1G6CQN0_EUBOX</name>
<dbReference type="Pfam" id="PF04203">
    <property type="entry name" value="Sortase"/>
    <property type="match status" value="1"/>
</dbReference>
<dbReference type="InterPro" id="IPR023365">
    <property type="entry name" value="Sortase_dom-sf"/>
</dbReference>
<reference evidence="4 5" key="1">
    <citation type="submission" date="2016-10" db="EMBL/GenBank/DDBJ databases">
        <authorList>
            <person name="de Groot N.N."/>
        </authorList>
    </citation>
    <scope>NUCLEOTIDE SEQUENCE [LARGE SCALE GENOMIC DNA]</scope>
    <source>
        <strain evidence="4 5">DSM 3217</strain>
    </source>
</reference>
<dbReference type="GO" id="GO:0016787">
    <property type="term" value="F:hydrolase activity"/>
    <property type="evidence" value="ECO:0007669"/>
    <property type="project" value="UniProtKB-KW"/>
</dbReference>
<dbReference type="NCBIfam" id="TIGR01076">
    <property type="entry name" value="sortase_fam"/>
    <property type="match status" value="1"/>
</dbReference>
<sequence>MKKIKIKKLIGCLLIILGAAVIISSILFNIYQQIQRKNLIEEYRQTVTAEDSQSATNDASQDKNTNLVCIVRIPKIDSENPVVEGTSSSSLSAALGHESSTALPGETGNCVIAGHRNYTFGQYFNRLSEIEEGDMIYVDTDNTTYSYKVSSISVVEPTDLSVLEQSTDKKLLTLYTCTPIYVATHRLVITAELETE</sequence>
<keyword evidence="1" id="KW-0378">Hydrolase</keyword>